<comment type="caution">
    <text evidence="1">The sequence shown here is derived from an EMBL/GenBank/DDBJ whole genome shotgun (WGS) entry which is preliminary data.</text>
</comment>
<gene>
    <name evidence="1" type="ORF">CR201_G0032890</name>
</gene>
<feature type="non-terminal residue" evidence="1">
    <location>
        <position position="98"/>
    </location>
</feature>
<accession>A0A2J8TSG3</accession>
<dbReference type="EMBL" id="NDHI03003485">
    <property type="protein sequence ID" value="PNJ35958.1"/>
    <property type="molecule type" value="Genomic_DNA"/>
</dbReference>
<proteinExistence type="predicted"/>
<sequence>MYLISILGSPVNRNLPPLLYGPYWHQPRQYEQGESKRITLVLQQPQSGGPQGHRHVVLGSLPGKIVLQGNQLAALTQAKNAQGQPAKVVTIQLQVQQP</sequence>
<evidence type="ECO:0000313" key="1">
    <source>
        <dbReference type="EMBL" id="PNJ35958.1"/>
    </source>
</evidence>
<protein>
    <submittedName>
        <fullName evidence="1">CHD8 isoform 5</fullName>
    </submittedName>
</protein>
<organism evidence="1">
    <name type="scientific">Pongo abelii</name>
    <name type="common">Sumatran orangutan</name>
    <name type="synonym">Pongo pygmaeus abelii</name>
    <dbReference type="NCBI Taxonomy" id="9601"/>
    <lineage>
        <taxon>Eukaryota</taxon>
        <taxon>Metazoa</taxon>
        <taxon>Chordata</taxon>
        <taxon>Craniata</taxon>
        <taxon>Vertebrata</taxon>
        <taxon>Euteleostomi</taxon>
        <taxon>Mammalia</taxon>
        <taxon>Eutheria</taxon>
        <taxon>Euarchontoglires</taxon>
        <taxon>Primates</taxon>
        <taxon>Haplorrhini</taxon>
        <taxon>Catarrhini</taxon>
        <taxon>Hominidae</taxon>
        <taxon>Pongo</taxon>
    </lineage>
</organism>
<name>A0A2J8TSG3_PONAB</name>
<reference evidence="1" key="1">
    <citation type="submission" date="2017-12" db="EMBL/GenBank/DDBJ databases">
        <title>High-resolution comparative analysis of great ape genomes.</title>
        <authorList>
            <person name="Pollen A."/>
            <person name="Hastie A."/>
            <person name="Hormozdiari F."/>
            <person name="Dougherty M."/>
            <person name="Liu R."/>
            <person name="Chaisson M."/>
            <person name="Hoppe E."/>
            <person name="Hill C."/>
            <person name="Pang A."/>
            <person name="Hillier L."/>
            <person name="Baker C."/>
            <person name="Armstrong J."/>
            <person name="Shendure J."/>
            <person name="Paten B."/>
            <person name="Wilson R."/>
            <person name="Chao H."/>
            <person name="Schneider V."/>
            <person name="Ventura M."/>
            <person name="Kronenberg Z."/>
            <person name="Murali S."/>
            <person name="Gordon D."/>
            <person name="Cantsilieris S."/>
            <person name="Munson K."/>
            <person name="Nelson B."/>
            <person name="Raja A."/>
            <person name="Underwood J."/>
            <person name="Diekhans M."/>
            <person name="Fiddes I."/>
            <person name="Haussler D."/>
            <person name="Eichler E."/>
        </authorList>
    </citation>
    <scope>NUCLEOTIDE SEQUENCE [LARGE SCALE GENOMIC DNA]</scope>
    <source>
        <strain evidence="1">Susie</strain>
    </source>
</reference>
<dbReference type="AlphaFoldDB" id="A0A2J8TSG3"/>